<dbReference type="RefSeq" id="XP_073780525.1">
    <property type="nucleotide sequence ID" value="XM_073924424.1"/>
</dbReference>
<proteinExistence type="predicted"/>
<name>A0AC58HEV2_DANRE</name>
<accession>A0AC58HEV2</accession>
<sequence length="132" mass="14559">MRILGPSTFPNDQLADIICSSLQLGLMTGRLSGFVEANQDCSSCYQMDIGVAVGIITCDIIVTLLIALSVYCFVSRQKKRGSLHAHGRCCSSGKAKLQQTSMRAKPIEVESPYQELYGVQSDIYSDLQQYRK</sequence>
<reference evidence="2" key="1">
    <citation type="submission" date="2025-08" db="UniProtKB">
        <authorList>
            <consortium name="RefSeq"/>
        </authorList>
    </citation>
    <scope>IDENTIFICATION</scope>
    <source>
        <strain evidence="2">Tuebingen</strain>
        <tissue evidence="2">Fibroblasts and whole tissue</tissue>
    </source>
</reference>
<evidence type="ECO:0000313" key="2">
    <source>
        <dbReference type="RefSeq" id="XP_073780525.1"/>
    </source>
</evidence>
<evidence type="ECO:0000313" key="1">
    <source>
        <dbReference type="Proteomes" id="UP000000437"/>
    </source>
</evidence>
<gene>
    <name evidence="2" type="primary">tyrobp</name>
    <name evidence="2" type="synonym">dap12</name>
    <name evidence="2" type="synonym">tyrpbp</name>
</gene>
<keyword evidence="1" id="KW-1185">Reference proteome</keyword>
<protein>
    <submittedName>
        <fullName evidence="2">TYRO protein tyrosine kinase-binding protein isoform X2</fullName>
    </submittedName>
</protein>
<keyword evidence="2" id="KW-0808">Transferase</keyword>
<organism evidence="1 2">
    <name type="scientific">Danio rerio</name>
    <name type="common">Zebrafish</name>
    <name type="synonym">Brachydanio rerio</name>
    <dbReference type="NCBI Taxonomy" id="7955"/>
    <lineage>
        <taxon>Eukaryota</taxon>
        <taxon>Metazoa</taxon>
        <taxon>Chordata</taxon>
        <taxon>Craniata</taxon>
        <taxon>Vertebrata</taxon>
        <taxon>Euteleostomi</taxon>
        <taxon>Actinopterygii</taxon>
        <taxon>Neopterygii</taxon>
        <taxon>Teleostei</taxon>
        <taxon>Ostariophysi</taxon>
        <taxon>Cypriniformes</taxon>
        <taxon>Danionidae</taxon>
        <taxon>Danioninae</taxon>
        <taxon>Danio</taxon>
    </lineage>
</organism>
<dbReference type="Proteomes" id="UP000000437">
    <property type="component" value="Chromosome 16"/>
</dbReference>
<keyword evidence="2" id="KW-0418">Kinase</keyword>